<name>A0AAV4MIL2_CAEEX</name>
<keyword evidence="2" id="KW-1185">Reference proteome</keyword>
<reference evidence="1 2" key="1">
    <citation type="submission" date="2021-06" db="EMBL/GenBank/DDBJ databases">
        <title>Caerostris extrusa draft genome.</title>
        <authorList>
            <person name="Kono N."/>
            <person name="Arakawa K."/>
        </authorList>
    </citation>
    <scope>NUCLEOTIDE SEQUENCE [LARGE SCALE GENOMIC DNA]</scope>
</reference>
<dbReference type="EMBL" id="BPLR01002248">
    <property type="protein sequence ID" value="GIX71715.1"/>
    <property type="molecule type" value="Genomic_DNA"/>
</dbReference>
<dbReference type="Gene3D" id="1.10.238.10">
    <property type="entry name" value="EF-hand"/>
    <property type="match status" value="1"/>
</dbReference>
<dbReference type="SUPFAM" id="SSF47473">
    <property type="entry name" value="EF-hand"/>
    <property type="match status" value="1"/>
</dbReference>
<dbReference type="AlphaFoldDB" id="A0AAV4MIL2"/>
<evidence type="ECO:0000313" key="1">
    <source>
        <dbReference type="EMBL" id="GIX71715.1"/>
    </source>
</evidence>
<evidence type="ECO:0000313" key="2">
    <source>
        <dbReference type="Proteomes" id="UP001054945"/>
    </source>
</evidence>
<protein>
    <submittedName>
        <fullName evidence="1">Myosin light chain alkali</fullName>
    </submittedName>
</protein>
<accession>A0AAV4MIL2</accession>
<dbReference type="InterPro" id="IPR011992">
    <property type="entry name" value="EF-hand-dom_pair"/>
</dbReference>
<dbReference type="Proteomes" id="UP001054945">
    <property type="component" value="Unassembled WGS sequence"/>
</dbReference>
<organism evidence="1 2">
    <name type="scientific">Caerostris extrusa</name>
    <name type="common">Bark spider</name>
    <name type="synonym">Caerostris bankana</name>
    <dbReference type="NCBI Taxonomy" id="172846"/>
    <lineage>
        <taxon>Eukaryota</taxon>
        <taxon>Metazoa</taxon>
        <taxon>Ecdysozoa</taxon>
        <taxon>Arthropoda</taxon>
        <taxon>Chelicerata</taxon>
        <taxon>Arachnida</taxon>
        <taxon>Araneae</taxon>
        <taxon>Araneomorphae</taxon>
        <taxon>Entelegynae</taxon>
        <taxon>Araneoidea</taxon>
        <taxon>Araneidae</taxon>
        <taxon>Caerostris</taxon>
    </lineage>
</organism>
<proteinExistence type="predicted"/>
<sequence length="93" mass="10585">MEGLKVYDKAENGTMLAAELAHVLLSHCESERLNDAECEDILRSCGGTEDDDGFIKYERKGYFNRSGELKMNQQKTLPILQTGVDRKQARKIY</sequence>
<comment type="caution">
    <text evidence="1">The sequence shown here is derived from an EMBL/GenBank/DDBJ whole genome shotgun (WGS) entry which is preliminary data.</text>
</comment>
<gene>
    <name evidence="1" type="primary">Mlc1_2</name>
    <name evidence="1" type="ORF">CEXT_691701</name>
</gene>